<sequence>MRQISPTTSLFEGFSVLDCTTSRVRFAGVTGGDGPPVLLLHGYPQTHATWHAVAPALAARYSVVIPDLPGYGRSRVRDAGPWDKRAVAAELVAMMQALGHERFAVVGHDRGARAGYRLALDHPDRVSAYCSLAVVPTLDVWPAVDREFAKSAFHWFLFLQPSDLPERLLAADPDAFLDTTLNHMAGGIEKLHPAAVADYRDAFRKDSVRDAIIKDYRAAYGPDADHDAADRASGRKIGCPLLVLWPKQRLVAAGMESGTLTATDVWRRWADDVRGFDISCGHLVPEQAPGAVIDVLVPFLDATSRGGT</sequence>
<dbReference type="PRINTS" id="PR00111">
    <property type="entry name" value="ABHYDROLASE"/>
</dbReference>
<accession>A0A512NDW8</accession>
<evidence type="ECO:0000313" key="3">
    <source>
        <dbReference type="EMBL" id="GEP57157.1"/>
    </source>
</evidence>
<reference evidence="3 4" key="1">
    <citation type="submission" date="2019-07" db="EMBL/GenBank/DDBJ databases">
        <title>Whole genome shotgun sequence of Reyranella soli NBRC 108950.</title>
        <authorList>
            <person name="Hosoyama A."/>
            <person name="Uohara A."/>
            <person name="Ohji S."/>
            <person name="Ichikawa N."/>
        </authorList>
    </citation>
    <scope>NUCLEOTIDE SEQUENCE [LARGE SCALE GENOMIC DNA]</scope>
    <source>
        <strain evidence="3 4">NBRC 108950</strain>
    </source>
</reference>
<name>A0A512NDW8_9HYPH</name>
<dbReference type="AlphaFoldDB" id="A0A512NDW8"/>
<gene>
    <name evidence="3" type="ORF">RSO01_43230</name>
</gene>
<dbReference type="EMBL" id="BKAJ01000075">
    <property type="protein sequence ID" value="GEP57157.1"/>
    <property type="molecule type" value="Genomic_DNA"/>
</dbReference>
<keyword evidence="1 3" id="KW-0378">Hydrolase</keyword>
<dbReference type="SUPFAM" id="SSF53474">
    <property type="entry name" value="alpha/beta-Hydrolases"/>
    <property type="match status" value="1"/>
</dbReference>
<dbReference type="PANTHER" id="PTHR43329">
    <property type="entry name" value="EPOXIDE HYDROLASE"/>
    <property type="match status" value="1"/>
</dbReference>
<dbReference type="InterPro" id="IPR000073">
    <property type="entry name" value="AB_hydrolase_1"/>
</dbReference>
<dbReference type="Pfam" id="PF00561">
    <property type="entry name" value="Abhydrolase_1"/>
    <property type="match status" value="1"/>
</dbReference>
<dbReference type="OrthoDB" id="9801400at2"/>
<evidence type="ECO:0000259" key="2">
    <source>
        <dbReference type="Pfam" id="PF00561"/>
    </source>
</evidence>
<evidence type="ECO:0000256" key="1">
    <source>
        <dbReference type="ARBA" id="ARBA00022801"/>
    </source>
</evidence>
<proteinExistence type="predicted"/>
<dbReference type="InterPro" id="IPR000639">
    <property type="entry name" value="Epox_hydrolase-like"/>
</dbReference>
<dbReference type="PRINTS" id="PR00412">
    <property type="entry name" value="EPOXHYDRLASE"/>
</dbReference>
<comment type="caution">
    <text evidence="3">The sequence shown here is derived from an EMBL/GenBank/DDBJ whole genome shotgun (WGS) entry which is preliminary data.</text>
</comment>
<dbReference type="RefSeq" id="WP_147151533.1">
    <property type="nucleotide sequence ID" value="NZ_BKAJ01000075.1"/>
</dbReference>
<evidence type="ECO:0000313" key="4">
    <source>
        <dbReference type="Proteomes" id="UP000321058"/>
    </source>
</evidence>
<dbReference type="GO" id="GO:0016787">
    <property type="term" value="F:hydrolase activity"/>
    <property type="evidence" value="ECO:0007669"/>
    <property type="project" value="UniProtKB-KW"/>
</dbReference>
<dbReference type="Proteomes" id="UP000321058">
    <property type="component" value="Unassembled WGS sequence"/>
</dbReference>
<dbReference type="Gene3D" id="3.40.50.1820">
    <property type="entry name" value="alpha/beta hydrolase"/>
    <property type="match status" value="1"/>
</dbReference>
<keyword evidence="4" id="KW-1185">Reference proteome</keyword>
<protein>
    <submittedName>
        <fullName evidence="3">Epoxide hydrolase</fullName>
    </submittedName>
</protein>
<dbReference type="InterPro" id="IPR029058">
    <property type="entry name" value="AB_hydrolase_fold"/>
</dbReference>
<organism evidence="3 4">
    <name type="scientific">Reyranella soli</name>
    <dbReference type="NCBI Taxonomy" id="1230389"/>
    <lineage>
        <taxon>Bacteria</taxon>
        <taxon>Pseudomonadati</taxon>
        <taxon>Pseudomonadota</taxon>
        <taxon>Alphaproteobacteria</taxon>
        <taxon>Hyphomicrobiales</taxon>
        <taxon>Reyranellaceae</taxon>
        <taxon>Reyranella</taxon>
    </lineage>
</organism>
<feature type="domain" description="AB hydrolase-1" evidence="2">
    <location>
        <begin position="35"/>
        <end position="156"/>
    </location>
</feature>